<keyword evidence="9" id="KW-1185">Reference proteome</keyword>
<name>A0A248JZ37_9PROT</name>
<feature type="transmembrane region" description="Helical" evidence="6">
    <location>
        <begin position="497"/>
        <end position="518"/>
    </location>
</feature>
<feature type="transmembrane region" description="Helical" evidence="6">
    <location>
        <begin position="271"/>
        <end position="289"/>
    </location>
</feature>
<feature type="transmembrane region" description="Helical" evidence="6">
    <location>
        <begin position="61"/>
        <end position="80"/>
    </location>
</feature>
<feature type="transmembrane region" description="Helical" evidence="6">
    <location>
        <begin position="197"/>
        <end position="221"/>
    </location>
</feature>
<evidence type="ECO:0000256" key="1">
    <source>
        <dbReference type="ARBA" id="ARBA00004651"/>
    </source>
</evidence>
<dbReference type="PANTHER" id="PTHR34820">
    <property type="entry name" value="INNER MEMBRANE PROTEIN YEBZ"/>
    <property type="match status" value="1"/>
</dbReference>
<feature type="transmembrane region" description="Helical" evidence="6">
    <location>
        <begin position="152"/>
        <end position="176"/>
    </location>
</feature>
<evidence type="ECO:0000313" key="8">
    <source>
        <dbReference type="EMBL" id="ASG23776.1"/>
    </source>
</evidence>
<evidence type="ECO:0000259" key="7">
    <source>
        <dbReference type="Pfam" id="PF05425"/>
    </source>
</evidence>
<feature type="domain" description="Copper resistance protein D" evidence="7">
    <location>
        <begin position="190"/>
        <end position="288"/>
    </location>
</feature>
<feature type="transmembrane region" description="Helical" evidence="6">
    <location>
        <begin position="124"/>
        <end position="146"/>
    </location>
</feature>
<evidence type="ECO:0000256" key="2">
    <source>
        <dbReference type="ARBA" id="ARBA00022475"/>
    </source>
</evidence>
<evidence type="ECO:0000256" key="5">
    <source>
        <dbReference type="ARBA" id="ARBA00023136"/>
    </source>
</evidence>
<feature type="transmembrane region" description="Helical" evidence="6">
    <location>
        <begin position="20"/>
        <end position="41"/>
    </location>
</feature>
<feature type="transmembrane region" description="Helical" evidence="6">
    <location>
        <begin position="373"/>
        <end position="391"/>
    </location>
</feature>
<evidence type="ECO:0000256" key="3">
    <source>
        <dbReference type="ARBA" id="ARBA00022692"/>
    </source>
</evidence>
<dbReference type="KEGG" id="nao:Y958_22645"/>
<keyword evidence="4 6" id="KW-1133">Transmembrane helix</keyword>
<feature type="transmembrane region" description="Helical" evidence="6">
    <location>
        <begin position="439"/>
        <end position="458"/>
    </location>
</feature>
<organism evidence="8 9">
    <name type="scientific">Nitrospirillum viridazoti CBAmc</name>
    <dbReference type="NCBI Taxonomy" id="1441467"/>
    <lineage>
        <taxon>Bacteria</taxon>
        <taxon>Pseudomonadati</taxon>
        <taxon>Pseudomonadota</taxon>
        <taxon>Alphaproteobacteria</taxon>
        <taxon>Rhodospirillales</taxon>
        <taxon>Azospirillaceae</taxon>
        <taxon>Nitrospirillum</taxon>
        <taxon>Nitrospirillum viridazoti</taxon>
    </lineage>
</organism>
<keyword evidence="3 6" id="KW-0812">Transmembrane</keyword>
<reference evidence="8 9" key="1">
    <citation type="submission" date="2017-06" db="EMBL/GenBank/DDBJ databases">
        <title>Complete genome sequence of Nitrospirillum amazonense strain CBAmC, an endophytic nitrogen-fixing and plant growth-promoting bacterium, isolated from sugarcane.</title>
        <authorList>
            <person name="Schwab S."/>
            <person name="dos Santos Teixeira K.R."/>
            <person name="Simoes Araujo J.L."/>
            <person name="Soares Vidal M."/>
            <person name="Borges de Freitas H.R."/>
            <person name="Rivello Crivelaro A.L."/>
            <person name="Bueno de Camargo Nunes A."/>
            <person name="dos Santos C.M."/>
            <person name="Palmeira da Silva Rosa D."/>
            <person name="da Silva Padilha D."/>
            <person name="da Silva E."/>
            <person name="Araujo Terra L."/>
            <person name="Soares Mendes V."/>
            <person name="Farinelli L."/>
            <person name="Magalhaes Cruz L."/>
            <person name="Baldani J.I."/>
        </authorList>
    </citation>
    <scope>NUCLEOTIDE SEQUENCE [LARGE SCALE GENOMIC DNA]</scope>
    <source>
        <strain evidence="8 9">CBAmC</strain>
    </source>
</reference>
<proteinExistence type="predicted"/>
<dbReference type="GO" id="GO:0005886">
    <property type="term" value="C:plasma membrane"/>
    <property type="evidence" value="ECO:0007669"/>
    <property type="project" value="UniProtKB-SubCell"/>
</dbReference>
<dbReference type="EMBL" id="CP022112">
    <property type="protein sequence ID" value="ASG23776.1"/>
    <property type="molecule type" value="Genomic_DNA"/>
</dbReference>
<feature type="transmembrane region" description="Helical" evidence="6">
    <location>
        <begin position="227"/>
        <end position="251"/>
    </location>
</feature>
<gene>
    <name evidence="8" type="ORF">Y958_22645</name>
</gene>
<dbReference type="PANTHER" id="PTHR34820:SF4">
    <property type="entry name" value="INNER MEMBRANE PROTEIN YEBZ"/>
    <property type="match status" value="1"/>
</dbReference>
<dbReference type="InterPro" id="IPR032694">
    <property type="entry name" value="CopC/D"/>
</dbReference>
<feature type="transmembrane region" description="Helical" evidence="6">
    <location>
        <begin position="92"/>
        <end position="115"/>
    </location>
</feature>
<evidence type="ECO:0000256" key="4">
    <source>
        <dbReference type="ARBA" id="ARBA00022989"/>
    </source>
</evidence>
<feature type="transmembrane region" description="Helical" evidence="6">
    <location>
        <begin position="530"/>
        <end position="549"/>
    </location>
</feature>
<dbReference type="GO" id="GO:0006825">
    <property type="term" value="P:copper ion transport"/>
    <property type="evidence" value="ECO:0007669"/>
    <property type="project" value="InterPro"/>
</dbReference>
<keyword evidence="2" id="KW-1003">Cell membrane</keyword>
<comment type="subcellular location">
    <subcellularLocation>
        <location evidence="1">Cell membrane</location>
        <topology evidence="1">Multi-pass membrane protein</topology>
    </subcellularLocation>
</comment>
<evidence type="ECO:0000256" key="6">
    <source>
        <dbReference type="SAM" id="Phobius"/>
    </source>
</evidence>
<dbReference type="Proteomes" id="UP000197153">
    <property type="component" value="Chromosome 3"/>
</dbReference>
<dbReference type="InterPro" id="IPR008457">
    <property type="entry name" value="Cu-R_CopD_dom"/>
</dbReference>
<dbReference type="Pfam" id="PF05425">
    <property type="entry name" value="CopD"/>
    <property type="match status" value="1"/>
</dbReference>
<feature type="transmembrane region" description="Helical" evidence="6">
    <location>
        <begin position="398"/>
        <end position="415"/>
    </location>
</feature>
<protein>
    <submittedName>
        <fullName evidence="8">Copper resistance protein</fullName>
    </submittedName>
</protein>
<keyword evidence="5 6" id="KW-0472">Membrane</keyword>
<dbReference type="RefSeq" id="WP_088874247.1">
    <property type="nucleotide sequence ID" value="NZ_CP022112.1"/>
</dbReference>
<dbReference type="AlphaFoldDB" id="A0A248JZ37"/>
<sequence>MDTLVDIFGYLTVVLNGINLVAMTMAFGSVLFLTCLALPLAAQLKLSADAVADAGARYARWGGIATAIATLSSLTLNALVLSGTLEMPVLQVAGAFFIEAGIVQVLAAIAIVVVARGHMTRPRVAVLTALALVMLVASLATSHAAARPGERLWMLLATFSHILGAGLWLGGLPAFLSSLGQAQSRDEGAAIGQRYSLMSITGVILIVLGAIGISIGFIGGLQGFYGTAYGAMAATKGVMLGILLLLGLGNFRTIRRFAAGQGESLTRVRRFVEVEIAFAIAILLAAGSITSQPPAIDLTDDRATWAEVVERMTPVIPPRLESPSHDSLAIPALQEKLDKEWRDQQASNRPQAFVPGAGELPPRNADDIAWSEYNHHWAGLVVLLVGLFALLERAGVRWAKHWPLLFLILAGFLFLRSDPETWPMGNVGFWDSFRDPEVVQHRTFVVLIIAFTVFEWGVRTGRWKNQALALVFPVLTTVGGDLLLTHNHAISNIKEQLLIELSHLFLAVLGVAAGAARWMQIRGSGRDARWAGWIWPTCFVLVGLLLLAYREA</sequence>
<feature type="transmembrane region" description="Helical" evidence="6">
    <location>
        <begin position="467"/>
        <end position="485"/>
    </location>
</feature>
<accession>A0A248JZ37</accession>
<evidence type="ECO:0000313" key="9">
    <source>
        <dbReference type="Proteomes" id="UP000197153"/>
    </source>
</evidence>